<reference evidence="3" key="1">
    <citation type="submission" date="2021-02" db="EMBL/GenBank/DDBJ databases">
        <title>Genome sequence Cadophora malorum strain M34.</title>
        <authorList>
            <person name="Stefanovic E."/>
            <person name="Vu D."/>
            <person name="Scully C."/>
            <person name="Dijksterhuis J."/>
            <person name="Roader J."/>
            <person name="Houbraken J."/>
        </authorList>
    </citation>
    <scope>NUCLEOTIDE SEQUENCE</scope>
    <source>
        <strain evidence="3">M34</strain>
    </source>
</reference>
<feature type="domain" description="DUF7918" evidence="2">
    <location>
        <begin position="9"/>
        <end position="248"/>
    </location>
</feature>
<dbReference type="PANTHER" id="PTHR36223:SF1">
    <property type="entry name" value="TRANSCRIPTION ELONGATION FACTOR EAF N-TERMINAL DOMAIN-CONTAINING PROTEIN"/>
    <property type="match status" value="1"/>
</dbReference>
<proteinExistence type="predicted"/>
<dbReference type="PANTHER" id="PTHR36223">
    <property type="entry name" value="BETA-LACTAMASE-TYPE TRANSPEPTIDASE FOLD DOMAIN CONTAINING PROTEIN"/>
    <property type="match status" value="1"/>
</dbReference>
<comment type="caution">
    <text evidence="3">The sequence shown here is derived from an EMBL/GenBank/DDBJ whole genome shotgun (WGS) entry which is preliminary data.</text>
</comment>
<dbReference type="Proteomes" id="UP000664132">
    <property type="component" value="Unassembled WGS sequence"/>
</dbReference>
<feature type="region of interest" description="Disordered" evidence="1">
    <location>
        <begin position="244"/>
        <end position="293"/>
    </location>
</feature>
<dbReference type="InterPro" id="IPR057678">
    <property type="entry name" value="DUF7918"/>
</dbReference>
<feature type="compositionally biased region" description="Low complexity" evidence="1">
    <location>
        <begin position="275"/>
        <end position="293"/>
    </location>
</feature>
<keyword evidence="4" id="KW-1185">Reference proteome</keyword>
<protein>
    <recommendedName>
        <fullName evidence="2">DUF7918 domain-containing protein</fullName>
    </recommendedName>
</protein>
<gene>
    <name evidence="3" type="ORF">IFR04_002674</name>
</gene>
<evidence type="ECO:0000313" key="4">
    <source>
        <dbReference type="Proteomes" id="UP000664132"/>
    </source>
</evidence>
<evidence type="ECO:0000313" key="3">
    <source>
        <dbReference type="EMBL" id="KAG4424120.1"/>
    </source>
</evidence>
<dbReference type="Pfam" id="PF25534">
    <property type="entry name" value="DUF7918"/>
    <property type="match status" value="1"/>
</dbReference>
<dbReference type="AlphaFoldDB" id="A0A8H7WG01"/>
<sequence length="384" mass="42335">MAILDILPGIEVVVCVDDKPLAEIATDNDDIQHENSVVIRHQQGRTITKYIESTTGKKFIIYIKASDPYDLQDTDLIFNVEVDGNFVKAPLLLRGDYETKFWEDEVDGPVIFVGEEPIVRPMKFAAIKTSSKQVHSKNIDQQKRTLESVGVIEVSLYRATCSGQKMGPSFEEDHEKERKTDFNRAYHLKAIVKENISHGSTLAEAEPAIEEKMFQTEKIDGEDYPIGIFKFKYRSNKALKELGVLPRTPSPEPSPAPPHIQTRTPASTPAPGPAASPSVASAPSSAPKSFPAAPVVEHETLEALIERQKRELDEILRVARNGRAAAEAVPDIKSEAGPGRGIKRDPDGSDAGGPSRKRKKLLGKVTIDLTSDDENDHLVIEVED</sequence>
<evidence type="ECO:0000259" key="2">
    <source>
        <dbReference type="Pfam" id="PF25534"/>
    </source>
</evidence>
<name>A0A8H7WG01_9HELO</name>
<dbReference type="OrthoDB" id="3364132at2759"/>
<accession>A0A8H7WG01</accession>
<feature type="compositionally biased region" description="Pro residues" evidence="1">
    <location>
        <begin position="248"/>
        <end position="258"/>
    </location>
</feature>
<feature type="region of interest" description="Disordered" evidence="1">
    <location>
        <begin position="323"/>
        <end position="359"/>
    </location>
</feature>
<evidence type="ECO:0000256" key="1">
    <source>
        <dbReference type="SAM" id="MobiDB-lite"/>
    </source>
</evidence>
<dbReference type="EMBL" id="JAFJYH010000024">
    <property type="protein sequence ID" value="KAG4424120.1"/>
    <property type="molecule type" value="Genomic_DNA"/>
</dbReference>
<organism evidence="3 4">
    <name type="scientific">Cadophora malorum</name>
    <dbReference type="NCBI Taxonomy" id="108018"/>
    <lineage>
        <taxon>Eukaryota</taxon>
        <taxon>Fungi</taxon>
        <taxon>Dikarya</taxon>
        <taxon>Ascomycota</taxon>
        <taxon>Pezizomycotina</taxon>
        <taxon>Leotiomycetes</taxon>
        <taxon>Helotiales</taxon>
        <taxon>Ploettnerulaceae</taxon>
        <taxon>Cadophora</taxon>
    </lineage>
</organism>